<sequence>MVRHSKNNTASGVFTYAERQMVDYGTKSKRLGSDTKRPFDSCYLCLNTARTPMICTSGHISCKECVMTSILEQKRAIERAKHEFADYQKQEAAELAAKQKDRDENEVKRFIEREVGLSRVGSSSRRRQTEDETAGESALAAKKPKLIQYEAGSSKSKSRAVFALGKGKEADSVDAVTESEEKGKSKLLPSFWIPSLAPEAKLTVADPSTRSVQCQASSPSHPLKLKHLVEVRFRTSASSKGEKLCPSCDKALLNSSKIDVMARCGHAVCHRCVSNFVLATGACVVCQERIADKSDMIRIDSEGTGFTGGGGKMVATRYDSALQA</sequence>
<comment type="similarity">
    <text evidence="2 7">Belongs to the NOSIP family.</text>
</comment>
<dbReference type="InterPro" id="IPR017907">
    <property type="entry name" value="Znf_RING_CS"/>
</dbReference>
<comment type="subcellular location">
    <subcellularLocation>
        <location evidence="1 7">Nucleus</location>
    </subcellularLocation>
</comment>
<dbReference type="OrthoDB" id="116827at2759"/>
<dbReference type="InterPro" id="IPR001841">
    <property type="entry name" value="Znf_RING"/>
</dbReference>
<evidence type="ECO:0000256" key="5">
    <source>
        <dbReference type="ARBA" id="ARBA00022833"/>
    </source>
</evidence>
<evidence type="ECO:0000256" key="9">
    <source>
        <dbReference type="SAM" id="MobiDB-lite"/>
    </source>
</evidence>
<evidence type="ECO:0000256" key="1">
    <source>
        <dbReference type="ARBA" id="ARBA00004123"/>
    </source>
</evidence>
<dbReference type="AlphaFoldDB" id="A0A9W8BHI5"/>
<dbReference type="GO" id="GO:0008270">
    <property type="term" value="F:zinc ion binding"/>
    <property type="evidence" value="ECO:0007669"/>
    <property type="project" value="UniProtKB-KW"/>
</dbReference>
<dbReference type="PIRSF" id="PIRSF023577">
    <property type="entry name" value="ENOS_interacting"/>
    <property type="match status" value="1"/>
</dbReference>
<evidence type="ECO:0000256" key="7">
    <source>
        <dbReference type="PIRNR" id="PIRNR023577"/>
    </source>
</evidence>
<dbReference type="InterPro" id="IPR016818">
    <property type="entry name" value="NOSIP"/>
</dbReference>
<keyword evidence="6 7" id="KW-0539">Nucleus</keyword>
<evidence type="ECO:0000256" key="6">
    <source>
        <dbReference type="ARBA" id="ARBA00023242"/>
    </source>
</evidence>
<comment type="caution">
    <text evidence="11">The sequence shown here is derived from an EMBL/GenBank/DDBJ whole genome shotgun (WGS) entry which is preliminary data.</text>
</comment>
<reference evidence="11" key="1">
    <citation type="submission" date="2022-07" db="EMBL/GenBank/DDBJ databases">
        <title>Phylogenomic reconstructions and comparative analyses of Kickxellomycotina fungi.</title>
        <authorList>
            <person name="Reynolds N.K."/>
            <person name="Stajich J.E."/>
            <person name="Barry K."/>
            <person name="Grigoriev I.V."/>
            <person name="Crous P."/>
            <person name="Smith M.E."/>
        </authorList>
    </citation>
    <scope>NUCLEOTIDE SEQUENCE</scope>
    <source>
        <strain evidence="11">IMI 214461</strain>
    </source>
</reference>
<dbReference type="Gene3D" id="3.30.40.10">
    <property type="entry name" value="Zinc/RING finger domain, C3HC4 (zinc finger)"/>
    <property type="match status" value="2"/>
</dbReference>
<dbReference type="PROSITE" id="PS00518">
    <property type="entry name" value="ZF_RING_1"/>
    <property type="match status" value="1"/>
</dbReference>
<protein>
    <recommendedName>
        <fullName evidence="10">RING-type domain-containing protein</fullName>
    </recommendedName>
</protein>
<evidence type="ECO:0000256" key="3">
    <source>
        <dbReference type="ARBA" id="ARBA00022723"/>
    </source>
</evidence>
<evidence type="ECO:0000256" key="8">
    <source>
        <dbReference type="PROSITE-ProRule" id="PRU00175"/>
    </source>
</evidence>
<dbReference type="PROSITE" id="PS50089">
    <property type="entry name" value="ZF_RING_2"/>
    <property type="match status" value="1"/>
</dbReference>
<evidence type="ECO:0000259" key="10">
    <source>
        <dbReference type="PROSITE" id="PS50089"/>
    </source>
</evidence>
<keyword evidence="12" id="KW-1185">Reference proteome</keyword>
<evidence type="ECO:0000313" key="11">
    <source>
        <dbReference type="EMBL" id="KAJ2005461.1"/>
    </source>
</evidence>
<dbReference type="EMBL" id="JANBQF010000100">
    <property type="protein sequence ID" value="KAJ2005461.1"/>
    <property type="molecule type" value="Genomic_DNA"/>
</dbReference>
<proteinExistence type="inferred from homology"/>
<dbReference type="InterPro" id="IPR031790">
    <property type="entry name" value="Znf-NOSIP"/>
</dbReference>
<dbReference type="Proteomes" id="UP001150907">
    <property type="component" value="Unassembled WGS sequence"/>
</dbReference>
<organism evidence="11 12">
    <name type="scientific">Coemansia thaxteri</name>
    <dbReference type="NCBI Taxonomy" id="2663907"/>
    <lineage>
        <taxon>Eukaryota</taxon>
        <taxon>Fungi</taxon>
        <taxon>Fungi incertae sedis</taxon>
        <taxon>Zoopagomycota</taxon>
        <taxon>Kickxellomycotina</taxon>
        <taxon>Kickxellomycetes</taxon>
        <taxon>Kickxellales</taxon>
        <taxon>Kickxellaceae</taxon>
        <taxon>Coemansia</taxon>
    </lineage>
</organism>
<feature type="domain" description="RING-type" evidence="10">
    <location>
        <begin position="245"/>
        <end position="287"/>
    </location>
</feature>
<dbReference type="PANTHER" id="PTHR13063">
    <property type="entry name" value="ENOS INTERACTING PROTEIN"/>
    <property type="match status" value="1"/>
</dbReference>
<gene>
    <name evidence="11" type="ORF">H4R26_001943</name>
</gene>
<feature type="region of interest" description="Disordered" evidence="9">
    <location>
        <begin position="118"/>
        <end position="139"/>
    </location>
</feature>
<dbReference type="PANTHER" id="PTHR13063:SF10">
    <property type="entry name" value="NITRIC OXIDE SYNTHASE-INTERACTING PROTEIN"/>
    <property type="match status" value="1"/>
</dbReference>
<name>A0A9W8BHI5_9FUNG</name>
<dbReference type="Pfam" id="PF15906">
    <property type="entry name" value="zf-NOSIP"/>
    <property type="match status" value="1"/>
</dbReference>
<keyword evidence="4 8" id="KW-0863">Zinc-finger</keyword>
<dbReference type="InterPro" id="IPR013083">
    <property type="entry name" value="Znf_RING/FYVE/PHD"/>
</dbReference>
<dbReference type="SUPFAM" id="SSF57850">
    <property type="entry name" value="RING/U-box"/>
    <property type="match status" value="2"/>
</dbReference>
<dbReference type="GO" id="GO:0061630">
    <property type="term" value="F:ubiquitin protein ligase activity"/>
    <property type="evidence" value="ECO:0007669"/>
    <property type="project" value="InterPro"/>
</dbReference>
<dbReference type="GO" id="GO:0005634">
    <property type="term" value="C:nucleus"/>
    <property type="evidence" value="ECO:0007669"/>
    <property type="project" value="UniProtKB-SubCell"/>
</dbReference>
<evidence type="ECO:0000256" key="2">
    <source>
        <dbReference type="ARBA" id="ARBA00008126"/>
    </source>
</evidence>
<keyword evidence="5" id="KW-0862">Zinc</keyword>
<evidence type="ECO:0000256" key="4">
    <source>
        <dbReference type="ARBA" id="ARBA00022771"/>
    </source>
</evidence>
<evidence type="ECO:0000313" key="12">
    <source>
        <dbReference type="Proteomes" id="UP001150907"/>
    </source>
</evidence>
<keyword evidence="3" id="KW-0479">Metal-binding</keyword>
<accession>A0A9W8BHI5</accession>